<dbReference type="InterPro" id="IPR001173">
    <property type="entry name" value="Glyco_trans_2-like"/>
</dbReference>
<dbReference type="InterPro" id="IPR002885">
    <property type="entry name" value="PPR_rpt"/>
</dbReference>
<evidence type="ECO:0000256" key="1">
    <source>
        <dbReference type="ARBA" id="ARBA00038494"/>
    </source>
</evidence>
<dbReference type="InterPro" id="IPR029044">
    <property type="entry name" value="Nucleotide-diphossugar_trans"/>
</dbReference>
<proteinExistence type="inferred from homology"/>
<organism evidence="4">
    <name type="scientific">Kuenenia stuttgartiensis</name>
    <dbReference type="NCBI Taxonomy" id="174633"/>
    <lineage>
        <taxon>Bacteria</taxon>
        <taxon>Pseudomonadati</taxon>
        <taxon>Planctomycetota</taxon>
        <taxon>Candidatus Brocadiia</taxon>
        <taxon>Candidatus Brocadiales</taxon>
        <taxon>Candidatus Brocadiaceae</taxon>
        <taxon>Candidatus Kuenenia</taxon>
    </lineage>
</organism>
<dbReference type="RefSeq" id="WP_164994667.1">
    <property type="nucleotide sequence ID" value="NZ_CP049055.1"/>
</dbReference>
<evidence type="ECO:0000313" key="5">
    <source>
        <dbReference type="EMBL" id="QII10885.1"/>
    </source>
</evidence>
<evidence type="ECO:0000313" key="7">
    <source>
        <dbReference type="Proteomes" id="UP000221734"/>
    </source>
</evidence>
<reference evidence="7" key="3">
    <citation type="submission" date="2017-10" db="EMBL/GenBank/DDBJ databases">
        <authorList>
            <person name="Frank J."/>
        </authorList>
    </citation>
    <scope>NUCLEOTIDE SEQUENCE [LARGE SCALE GENOMIC DNA]</scope>
</reference>
<dbReference type="SUPFAM" id="SSF48452">
    <property type="entry name" value="TPR-like"/>
    <property type="match status" value="2"/>
</dbReference>
<feature type="repeat" description="TPR" evidence="2">
    <location>
        <begin position="533"/>
        <end position="566"/>
    </location>
</feature>
<dbReference type="Pfam" id="PF00535">
    <property type="entry name" value="Glycos_transf_2"/>
    <property type="match status" value="1"/>
</dbReference>
<comment type="similarity">
    <text evidence="1">Belongs to the glycosyltransferase 2 family. WaaE/KdtX subfamily.</text>
</comment>
<evidence type="ECO:0000313" key="4">
    <source>
        <dbReference type="EMBL" id="CAJ73859.1"/>
    </source>
</evidence>
<dbReference type="SMART" id="SM00028">
    <property type="entry name" value="TPR"/>
    <property type="match status" value="7"/>
</dbReference>
<reference evidence="4" key="2">
    <citation type="submission" date="2006-01" db="EMBL/GenBank/DDBJ databases">
        <authorList>
            <person name="Genoscope"/>
        </authorList>
    </citation>
    <scope>NUCLEOTIDE SEQUENCE</scope>
</reference>
<dbReference type="PROSITE" id="PS50005">
    <property type="entry name" value="TPR"/>
    <property type="match status" value="2"/>
</dbReference>
<dbReference type="PANTHER" id="PTHR43630">
    <property type="entry name" value="POLY-BETA-1,6-N-ACETYL-D-GLUCOSAMINE SYNTHASE"/>
    <property type="match status" value="1"/>
</dbReference>
<dbReference type="EMBL" id="LT934425">
    <property type="protein sequence ID" value="SOH03520.1"/>
    <property type="molecule type" value="Genomic_DNA"/>
</dbReference>
<accession>Q1Q1I3</accession>
<keyword evidence="7" id="KW-1185">Reference proteome</keyword>
<reference evidence="6" key="4">
    <citation type="submission" date="2017-10" db="EMBL/GenBank/DDBJ databases">
        <authorList>
            <person name="Banno H."/>
            <person name="Chua N.-H."/>
        </authorList>
    </citation>
    <scope>NUCLEOTIDE SEQUENCE [LARGE SCALE GENOMIC DNA]</scope>
    <source>
        <strain evidence="6">Kuenenia_mbr1_ru-nijmegen</strain>
    </source>
</reference>
<dbReference type="PANTHER" id="PTHR43630:SF2">
    <property type="entry name" value="GLYCOSYLTRANSFERASE"/>
    <property type="match status" value="1"/>
</dbReference>
<dbReference type="Proteomes" id="UP000501926">
    <property type="component" value="Chromosome"/>
</dbReference>
<feature type="domain" description="Glycosyltransferase 2-like" evidence="3">
    <location>
        <begin position="15"/>
        <end position="136"/>
    </location>
</feature>
<dbReference type="AlphaFoldDB" id="Q1Q1I3"/>
<dbReference type="CDD" id="cd02511">
    <property type="entry name" value="Beta4Glucosyltransferase"/>
    <property type="match status" value="1"/>
</dbReference>
<dbReference type="Pfam" id="PF13432">
    <property type="entry name" value="TPR_16"/>
    <property type="match status" value="1"/>
</dbReference>
<dbReference type="SUPFAM" id="SSF53448">
    <property type="entry name" value="Nucleotide-diphospho-sugar transferases"/>
    <property type="match status" value="1"/>
</dbReference>
<dbReference type="Proteomes" id="UP000221734">
    <property type="component" value="Chromosome Kuenenia_stuttgartiensis_MBR1"/>
</dbReference>
<evidence type="ECO:0000256" key="2">
    <source>
        <dbReference type="PROSITE-ProRule" id="PRU00339"/>
    </source>
</evidence>
<dbReference type="InterPro" id="IPR011990">
    <property type="entry name" value="TPR-like_helical_dom_sf"/>
</dbReference>
<dbReference type="EMBL" id="CP049055">
    <property type="protein sequence ID" value="QII10885.1"/>
    <property type="molecule type" value="Genomic_DNA"/>
</dbReference>
<dbReference type="KEGG" id="kst:KSMBR1_1014"/>
<feature type="repeat" description="TPR" evidence="2">
    <location>
        <begin position="328"/>
        <end position="361"/>
    </location>
</feature>
<evidence type="ECO:0000313" key="8">
    <source>
        <dbReference type="Proteomes" id="UP000501926"/>
    </source>
</evidence>
<gene>
    <name evidence="6" type="primary">waaE_2</name>
    <name evidence="5" type="ORF">KsCSTR_15060</name>
    <name evidence="6" type="ORF">KSMBR1_1014</name>
    <name evidence="4" type="ORF">kuste3102</name>
</gene>
<dbReference type="Gene3D" id="1.25.40.10">
    <property type="entry name" value="Tetratricopeptide repeat domain"/>
    <property type="match status" value="4"/>
</dbReference>
<evidence type="ECO:0000259" key="3">
    <source>
        <dbReference type="Pfam" id="PF00535"/>
    </source>
</evidence>
<dbReference type="Pfam" id="PF13181">
    <property type="entry name" value="TPR_8"/>
    <property type="match status" value="2"/>
</dbReference>
<dbReference type="InterPro" id="IPR019734">
    <property type="entry name" value="TPR_rpt"/>
</dbReference>
<protein>
    <recommendedName>
        <fullName evidence="3">Glycosyltransferase 2-like domain-containing protein</fullName>
    </recommendedName>
</protein>
<reference evidence="5 8" key="5">
    <citation type="submission" date="2020-02" db="EMBL/GenBank/DDBJ databases">
        <title>Newly sequenced genome of strain CSTR1 showed variability in Candidatus Kuenenia stuttgartiensis genomes.</title>
        <authorList>
            <person name="Ding C."/>
            <person name="Adrian L."/>
        </authorList>
    </citation>
    <scope>NUCLEOTIDE SEQUENCE [LARGE SCALE GENOMIC DNA]</scope>
    <source>
        <strain evidence="5 8">CSTR1</strain>
    </source>
</reference>
<dbReference type="CAZy" id="GT2">
    <property type="family name" value="Glycosyltransferase Family 2"/>
</dbReference>
<dbReference type="EMBL" id="CT573071">
    <property type="protein sequence ID" value="CAJ73859.1"/>
    <property type="molecule type" value="Genomic_DNA"/>
</dbReference>
<name>Q1Q1I3_KUEST</name>
<keyword evidence="2" id="KW-0802">TPR repeat</keyword>
<sequence>MTKDPENNNHRSTISACMIVKNEEGFLPQCLESIKGAVDEIIIVDTGSSDKTVDIAKSFGAKVYHHPWRNSFSEARNYSLGYATCDWVLQIDADEKLEREDIPLLHKIICNSACNAFYVAIYSELPGGLSKHYFTRIFRKGKAHYEGIVHNQLVHEGHSRPSEVRMYHYGYNLSATKMEKKYKRTGDLLRKQLEENPENIFAIANLVRNYRNERNYDEVIKLAEKGLGISEPALDLSTKNQRQRISIDLAFALMRKDRLDRAEDVCKKALREDPDFLDNLFMLGDILSRKKAFHEALGIYRKFLVVKEKDRRSPDFNLLIVDTYEYEHKVYNNMGDCYRNLGLRNEAERAYKRAIEIFDKETLCYSSLARFYLSQNRLDEAANVLDSAIQSGIADHLTFLLLGEIKTVQNKTIDAINSFKMAIQKDEKNITAYACLINVLIQSNQLEEAEGLLKKISSFYPHHIIVKCINEKINSRRGDKDSAIQFVRRIIASNPSDNNVYLELGNLCLEINEYALAIEVYEKFLRGSSAQDAKILTNIAMCYAGLGQVRPAIVGLKAALEIDPSYQSARKNLSILEKK</sequence>
<dbReference type="Gene3D" id="3.90.550.10">
    <property type="entry name" value="Spore Coat Polysaccharide Biosynthesis Protein SpsA, Chain A"/>
    <property type="match status" value="1"/>
</dbReference>
<reference evidence="4" key="1">
    <citation type="journal article" date="2006" name="Nature">
        <title>Deciphering the evolution and metabolism of an anammox bacterium from a community genome.</title>
        <authorList>
            <person name="Strous M."/>
            <person name="Pelletier E."/>
            <person name="Mangenot S."/>
            <person name="Rattei T."/>
            <person name="Lehner A."/>
            <person name="Taylor M.W."/>
            <person name="Horn M."/>
            <person name="Daims H."/>
            <person name="Bartol-Mavel D."/>
            <person name="Wincker P."/>
            <person name="Barbe V."/>
            <person name="Fonknechten N."/>
            <person name="Vallenet D."/>
            <person name="Segurens B."/>
            <person name="Schenowitz-Truong C."/>
            <person name="Medigue C."/>
            <person name="Collingro A."/>
            <person name="Snel B."/>
            <person name="Dutilh B.E."/>
            <person name="OpDenCamp H.J.M."/>
            <person name="vanDerDrift C."/>
            <person name="Cirpus I."/>
            <person name="vanDePas-Schoonen K.T."/>
            <person name="Harhangi H.R."/>
            <person name="vanNiftrik L."/>
            <person name="Schmid M."/>
            <person name="Keltjens J."/>
            <person name="vanDeVossenberg J."/>
            <person name="Kartal B."/>
            <person name="Meier H."/>
            <person name="Frishman D."/>
            <person name="Huynen M.A."/>
            <person name="Mewes H."/>
            <person name="Weissenbach J."/>
            <person name="Jetten M.S.M."/>
            <person name="Wagner M."/>
            <person name="LePaslier D."/>
        </authorList>
    </citation>
    <scope>NUCLEOTIDE SEQUENCE</scope>
</reference>
<evidence type="ECO:0000313" key="6">
    <source>
        <dbReference type="EMBL" id="SOH03520.1"/>
    </source>
</evidence>
<dbReference type="Pfam" id="PF01535">
    <property type="entry name" value="PPR"/>
    <property type="match status" value="1"/>
</dbReference>